<protein>
    <submittedName>
        <fullName evidence="1">Uncharacterized protein</fullName>
    </submittedName>
</protein>
<name>A0A2H6N2W5_9SAUR</name>
<evidence type="ECO:0000313" key="1">
    <source>
        <dbReference type="EMBL" id="LAA21086.1"/>
    </source>
</evidence>
<organism evidence="1">
    <name type="scientific">Micrurus carvalhoi</name>
    <dbReference type="NCBI Taxonomy" id="3147026"/>
    <lineage>
        <taxon>Eukaryota</taxon>
        <taxon>Metazoa</taxon>
        <taxon>Chordata</taxon>
        <taxon>Craniata</taxon>
        <taxon>Vertebrata</taxon>
        <taxon>Euteleostomi</taxon>
        <taxon>Lepidosauria</taxon>
        <taxon>Squamata</taxon>
        <taxon>Bifurcata</taxon>
        <taxon>Unidentata</taxon>
        <taxon>Episquamata</taxon>
        <taxon>Toxicofera</taxon>
        <taxon>Serpentes</taxon>
        <taxon>Colubroidea</taxon>
        <taxon>Elapidae</taxon>
        <taxon>Elapinae</taxon>
        <taxon>Micrurus</taxon>
    </lineage>
</organism>
<accession>A0A2H6N2W5</accession>
<dbReference type="EMBL" id="IACI01028234">
    <property type="protein sequence ID" value="LAA21086.1"/>
    <property type="molecule type" value="Transcribed_RNA"/>
</dbReference>
<dbReference type="AlphaFoldDB" id="A0A2H6N2W5"/>
<reference evidence="1" key="2">
    <citation type="submission" date="2017-12" db="EMBL/GenBank/DDBJ databases">
        <title>Coralsnake Venomics: Analyses of Venom Gland Transcriptomes and Proteomes of Six Brazilian Taxa.</title>
        <authorList>
            <person name="Aird S.D."/>
            <person name="Jorge da Silva N."/>
            <person name="Qiu L."/>
            <person name="Villar-Briones A."/>
            <person name="Aparecida-Saddi V."/>
            <person name="Campos-Telles M.P."/>
            <person name="Grau M."/>
            <person name="Mikheyev A.S."/>
        </authorList>
    </citation>
    <scope>NUCLEOTIDE SEQUENCE</scope>
    <source>
        <tissue evidence="1">Venom_gland</tissue>
    </source>
</reference>
<reference evidence="1" key="1">
    <citation type="submission" date="2017-07" db="EMBL/GenBank/DDBJ databases">
        <authorList>
            <person name="Mikheyev A."/>
            <person name="Grau M."/>
        </authorList>
    </citation>
    <scope>NUCLEOTIDE SEQUENCE</scope>
    <source>
        <tissue evidence="1">Venom_gland</tissue>
    </source>
</reference>
<sequence>MEPYLSTTVGLQLIFGDRLFYSSSKLIDQFSMNLSFSFLKPFELMAIALSSVNEFNQVNYVLCDEIFCFSSPSNQLLRMVFLNPNLLCEGYIFSCFLSIQHTTFPTFFCYVNFHSWWLSG</sequence>
<proteinExistence type="predicted"/>